<keyword evidence="3" id="KW-1185">Reference proteome</keyword>
<proteinExistence type="predicted"/>
<dbReference type="EMBL" id="JARXVE010000001">
    <property type="protein sequence ID" value="MDH6194380.1"/>
    <property type="molecule type" value="Genomic_DNA"/>
</dbReference>
<dbReference type="Proteomes" id="UP001160130">
    <property type="component" value="Unassembled WGS sequence"/>
</dbReference>
<gene>
    <name evidence="2" type="ORF">M2272_001001</name>
</gene>
<evidence type="ECO:0000313" key="2">
    <source>
        <dbReference type="EMBL" id="MDH6194380.1"/>
    </source>
</evidence>
<organism evidence="2 3">
    <name type="scientific">Mycolicibacterium frederiksbergense</name>
    <dbReference type="NCBI Taxonomy" id="117567"/>
    <lineage>
        <taxon>Bacteria</taxon>
        <taxon>Bacillati</taxon>
        <taxon>Actinomycetota</taxon>
        <taxon>Actinomycetes</taxon>
        <taxon>Mycobacteriales</taxon>
        <taxon>Mycobacteriaceae</taxon>
        <taxon>Mycolicibacterium</taxon>
    </lineage>
</organism>
<name>A0ABT6KWP8_9MYCO</name>
<protein>
    <submittedName>
        <fullName evidence="2">Uncharacterized protein</fullName>
    </submittedName>
</protein>
<sequence>MPFGDSSTGMAGAGYESRMSNHHVNLTPQENSLIDESHPEDLARMDEKSLKDLQSRLRQAREKNFSLLRRQGAARVEAEGARGVAQPASEKRSEKVDVFDEALARVAQRLEAFGDAE</sequence>
<evidence type="ECO:0000313" key="3">
    <source>
        <dbReference type="Proteomes" id="UP001160130"/>
    </source>
</evidence>
<keyword evidence="1" id="KW-0175">Coiled coil</keyword>
<comment type="caution">
    <text evidence="2">The sequence shown here is derived from an EMBL/GenBank/DDBJ whole genome shotgun (WGS) entry which is preliminary data.</text>
</comment>
<reference evidence="2 3" key="1">
    <citation type="submission" date="2023-04" db="EMBL/GenBank/DDBJ databases">
        <title>Forest soil microbial communities from Buena Vista Peninsula, Colon Province, Panama.</title>
        <authorList>
            <person name="Bouskill N."/>
        </authorList>
    </citation>
    <scope>NUCLEOTIDE SEQUENCE [LARGE SCALE GENOMIC DNA]</scope>
    <source>
        <strain evidence="2 3">AC80</strain>
    </source>
</reference>
<accession>A0ABT6KWP8</accession>
<evidence type="ECO:0000256" key="1">
    <source>
        <dbReference type="SAM" id="Coils"/>
    </source>
</evidence>
<feature type="coiled-coil region" evidence="1">
    <location>
        <begin position="43"/>
        <end position="70"/>
    </location>
</feature>